<organism evidence="13 14">
    <name type="scientific">Actinoplanes teichomyceticus</name>
    <dbReference type="NCBI Taxonomy" id="1867"/>
    <lineage>
        <taxon>Bacteria</taxon>
        <taxon>Bacillati</taxon>
        <taxon>Actinomycetota</taxon>
        <taxon>Actinomycetes</taxon>
        <taxon>Micromonosporales</taxon>
        <taxon>Micromonosporaceae</taxon>
        <taxon>Actinoplanes</taxon>
    </lineage>
</organism>
<evidence type="ECO:0000313" key="14">
    <source>
        <dbReference type="Proteomes" id="UP000320239"/>
    </source>
</evidence>
<dbReference type="CDD" id="cd06579">
    <property type="entry name" value="TM_PBP1_transp_AraH_like"/>
    <property type="match status" value="1"/>
</dbReference>
<keyword evidence="8 12" id="KW-0472">Membrane</keyword>
<feature type="transmembrane region" description="Helical" evidence="12">
    <location>
        <begin position="121"/>
        <end position="143"/>
    </location>
</feature>
<evidence type="ECO:0000256" key="11">
    <source>
        <dbReference type="SAM" id="MobiDB-lite"/>
    </source>
</evidence>
<keyword evidence="14" id="KW-1185">Reference proteome</keyword>
<dbReference type="AlphaFoldDB" id="A0A561WM13"/>
<dbReference type="PANTHER" id="PTHR32196:SF32">
    <property type="entry name" value="XYLOSE TRANSPORT SYSTEM PERMEASE PROTEIN XYLH"/>
    <property type="match status" value="1"/>
</dbReference>
<keyword evidence="3" id="KW-1003">Cell membrane</keyword>
<feature type="transmembrane region" description="Helical" evidence="12">
    <location>
        <begin position="94"/>
        <end position="114"/>
    </location>
</feature>
<comment type="subcellular location">
    <subcellularLocation>
        <location evidence="1">Cell membrane</location>
        <topology evidence="1">Multi-pass membrane protein</topology>
    </subcellularLocation>
</comment>
<feature type="compositionally biased region" description="Low complexity" evidence="11">
    <location>
        <begin position="330"/>
        <end position="350"/>
    </location>
</feature>
<dbReference type="InterPro" id="IPR001851">
    <property type="entry name" value="ABC_transp_permease"/>
</dbReference>
<feature type="transmembrane region" description="Helical" evidence="12">
    <location>
        <begin position="42"/>
        <end position="62"/>
    </location>
</feature>
<feature type="transmembrane region" description="Helical" evidence="12">
    <location>
        <begin position="69"/>
        <end position="88"/>
    </location>
</feature>
<accession>A0A561WM13</accession>
<gene>
    <name evidence="13" type="ORF">FHX34_1021477</name>
</gene>
<feature type="transmembrane region" description="Helical" evidence="12">
    <location>
        <begin position="226"/>
        <end position="246"/>
    </location>
</feature>
<keyword evidence="7 12" id="KW-1133">Transmembrane helix</keyword>
<feature type="transmembrane region" description="Helical" evidence="12">
    <location>
        <begin position="258"/>
        <end position="291"/>
    </location>
</feature>
<feature type="transmembrane region" description="Helical" evidence="12">
    <location>
        <begin position="201"/>
        <end position="220"/>
    </location>
</feature>
<evidence type="ECO:0000256" key="12">
    <source>
        <dbReference type="SAM" id="Phobius"/>
    </source>
</evidence>
<name>A0A561WM13_ACTTI</name>
<dbReference type="GO" id="GO:0005886">
    <property type="term" value="C:plasma membrane"/>
    <property type="evidence" value="ECO:0007669"/>
    <property type="project" value="UniProtKB-SubCell"/>
</dbReference>
<dbReference type="Proteomes" id="UP000320239">
    <property type="component" value="Unassembled WGS sequence"/>
</dbReference>
<feature type="transmembrane region" description="Helical" evidence="12">
    <location>
        <begin position="303"/>
        <end position="323"/>
    </location>
</feature>
<protein>
    <recommendedName>
        <fullName evidence="10">Xylose transport system permease protein XylH</fullName>
    </recommendedName>
</protein>
<dbReference type="Pfam" id="PF02653">
    <property type="entry name" value="BPD_transp_2"/>
    <property type="match status" value="1"/>
</dbReference>
<feature type="transmembrane region" description="Helical" evidence="12">
    <location>
        <begin position="12"/>
        <end position="30"/>
    </location>
</feature>
<evidence type="ECO:0000256" key="3">
    <source>
        <dbReference type="ARBA" id="ARBA00022475"/>
    </source>
</evidence>
<keyword evidence="6 12" id="KW-0812">Transmembrane</keyword>
<evidence type="ECO:0000256" key="8">
    <source>
        <dbReference type="ARBA" id="ARBA00023136"/>
    </source>
</evidence>
<keyword evidence="2" id="KW-0813">Transport</keyword>
<evidence type="ECO:0000313" key="13">
    <source>
        <dbReference type="EMBL" id="TWG24914.1"/>
    </source>
</evidence>
<keyword evidence="4" id="KW-0997">Cell inner membrane</keyword>
<evidence type="ECO:0000256" key="5">
    <source>
        <dbReference type="ARBA" id="ARBA00022597"/>
    </source>
</evidence>
<evidence type="ECO:0000256" key="10">
    <source>
        <dbReference type="ARBA" id="ARBA00035686"/>
    </source>
</evidence>
<evidence type="ECO:0000256" key="4">
    <source>
        <dbReference type="ARBA" id="ARBA00022519"/>
    </source>
</evidence>
<comment type="caution">
    <text evidence="13">The sequence shown here is derived from an EMBL/GenBank/DDBJ whole genome shotgun (WGS) entry which is preliminary data.</text>
</comment>
<evidence type="ECO:0000256" key="1">
    <source>
        <dbReference type="ARBA" id="ARBA00004651"/>
    </source>
</evidence>
<evidence type="ECO:0000256" key="9">
    <source>
        <dbReference type="ARBA" id="ARBA00035611"/>
    </source>
</evidence>
<feature type="transmembrane region" description="Helical" evidence="12">
    <location>
        <begin position="163"/>
        <end position="189"/>
    </location>
</feature>
<dbReference type="PANTHER" id="PTHR32196">
    <property type="entry name" value="ABC TRANSPORTER PERMEASE PROTEIN YPHD-RELATED-RELATED"/>
    <property type="match status" value="1"/>
</dbReference>
<evidence type="ECO:0000256" key="7">
    <source>
        <dbReference type="ARBA" id="ARBA00022989"/>
    </source>
</evidence>
<evidence type="ECO:0000256" key="6">
    <source>
        <dbReference type="ARBA" id="ARBA00022692"/>
    </source>
</evidence>
<keyword evidence="5" id="KW-0762">Sugar transport</keyword>
<dbReference type="EMBL" id="VIWY01000002">
    <property type="protein sequence ID" value="TWG24914.1"/>
    <property type="molecule type" value="Genomic_DNA"/>
</dbReference>
<dbReference type="RefSeq" id="WP_122977955.1">
    <property type="nucleotide sequence ID" value="NZ_BOMX01000131.1"/>
</dbReference>
<dbReference type="GO" id="GO:0022857">
    <property type="term" value="F:transmembrane transporter activity"/>
    <property type="evidence" value="ECO:0007669"/>
    <property type="project" value="InterPro"/>
</dbReference>
<reference evidence="13 14" key="1">
    <citation type="submission" date="2019-06" db="EMBL/GenBank/DDBJ databases">
        <title>Sequencing the genomes of 1000 actinobacteria strains.</title>
        <authorList>
            <person name="Klenk H.-P."/>
        </authorList>
    </citation>
    <scope>NUCLEOTIDE SEQUENCE [LARGE SCALE GENOMIC DNA]</scope>
    <source>
        <strain evidence="13 14">DSM 43866</strain>
    </source>
</reference>
<feature type="region of interest" description="Disordered" evidence="11">
    <location>
        <begin position="330"/>
        <end position="368"/>
    </location>
</feature>
<dbReference type="OrthoDB" id="6844941at2"/>
<proteinExistence type="predicted"/>
<comment type="function">
    <text evidence="9">Part of the binding-protein-dependent transport system for D-xylose. Probably responsible for the translocation of the substrate across the membrane.</text>
</comment>
<evidence type="ECO:0000256" key="2">
    <source>
        <dbReference type="ARBA" id="ARBA00022448"/>
    </source>
</evidence>
<sequence>MRRAIRLLARPESGALTAAVVIFVFFLLVAPSFRSAASFLTVLYQSSTIGIVAVGVGLLMIGGEFDLSAGVITTSAGLVNSMFCWYFGVDLWVGAVLSLVFCLAVGFLNGWLVMRTGIPSFLVTLGTFFVLQGANLGVTKLVTGSVSSRDITAIDGFGPLRKIFASSFTVGSATVWITVLWWALFVALAAWTLQRARLGNWIYAVGGAAASARAVGVPVVRTTIGLFMTVSFLGWFVGMHTLYRFNTLQAGNGVGNEFLYIIAAVVGGTLLTGGFGNAFGVAIGAFIFGMTSLGIVYAGWDPNWFRAFLGVMLLLAVLVNAYVKRLSSSPAFPSGAASASPPASPAPDSSTLVPPSSSAVPMAIERER</sequence>